<gene>
    <name evidence="3" type="ORF">DT076_10345</name>
</gene>
<proteinExistence type="predicted"/>
<comment type="caution">
    <text evidence="3">The sequence shown here is derived from an EMBL/GenBank/DDBJ whole genome shotgun (WGS) entry which is preliminary data.</text>
</comment>
<feature type="compositionally biased region" description="Basic and acidic residues" evidence="1">
    <location>
        <begin position="42"/>
        <end position="51"/>
    </location>
</feature>
<feature type="signal peptide" evidence="2">
    <location>
        <begin position="1"/>
        <end position="20"/>
    </location>
</feature>
<reference evidence="3 4" key="1">
    <citation type="submission" date="2018-07" db="EMBL/GenBank/DDBJ databases">
        <title>Desertimonas flava gen. nov. sp. nov.</title>
        <authorList>
            <person name="Liu S."/>
        </authorList>
    </citation>
    <scope>NUCLEOTIDE SEQUENCE [LARGE SCALE GENOMIC DNA]</scope>
    <source>
        <strain evidence="3 4">16Sb5-5</strain>
    </source>
</reference>
<evidence type="ECO:0000256" key="1">
    <source>
        <dbReference type="SAM" id="MobiDB-lite"/>
    </source>
</evidence>
<evidence type="ECO:0000256" key="2">
    <source>
        <dbReference type="SAM" id="SignalP"/>
    </source>
</evidence>
<name>A0A367YTS0_9ACTN</name>
<dbReference type="AlphaFoldDB" id="A0A367YTS0"/>
<organism evidence="3 4">
    <name type="scientific">Desertihabitans brevis</name>
    <dbReference type="NCBI Taxonomy" id="2268447"/>
    <lineage>
        <taxon>Bacteria</taxon>
        <taxon>Bacillati</taxon>
        <taxon>Actinomycetota</taxon>
        <taxon>Actinomycetes</taxon>
        <taxon>Propionibacteriales</taxon>
        <taxon>Propionibacteriaceae</taxon>
        <taxon>Desertihabitans</taxon>
    </lineage>
</organism>
<protein>
    <submittedName>
        <fullName evidence="3">Uncharacterized protein</fullName>
    </submittedName>
</protein>
<keyword evidence="2" id="KW-0732">Signal</keyword>
<accession>A0A367YTS0</accession>
<dbReference type="EMBL" id="QOUI01000006">
    <property type="protein sequence ID" value="RCK69295.1"/>
    <property type="molecule type" value="Genomic_DNA"/>
</dbReference>
<dbReference type="Proteomes" id="UP000252770">
    <property type="component" value="Unassembled WGS sequence"/>
</dbReference>
<evidence type="ECO:0000313" key="3">
    <source>
        <dbReference type="EMBL" id="RCK69295.1"/>
    </source>
</evidence>
<sequence>MLTVVATALAGVALVACAPAAEPTRTPAPTPPPAERTTGQGERLDPERRSPLPDARGFDVVALGEDGEVVVHHVGDR</sequence>
<feature type="chain" id="PRO_5017057815" evidence="2">
    <location>
        <begin position="21"/>
        <end position="77"/>
    </location>
</feature>
<keyword evidence="4" id="KW-1185">Reference proteome</keyword>
<evidence type="ECO:0000313" key="4">
    <source>
        <dbReference type="Proteomes" id="UP000252770"/>
    </source>
</evidence>
<feature type="region of interest" description="Disordered" evidence="1">
    <location>
        <begin position="20"/>
        <end position="57"/>
    </location>
</feature>